<protein>
    <submittedName>
        <fullName evidence="2">Uncharacterized protein</fullName>
    </submittedName>
</protein>
<dbReference type="AlphaFoldDB" id="A0A075MY02"/>
<organism evidence="2 3">
    <name type="scientific">Candidatus Nitrososphaera evergladensis SR1</name>
    <dbReference type="NCBI Taxonomy" id="1459636"/>
    <lineage>
        <taxon>Archaea</taxon>
        <taxon>Nitrososphaerota</taxon>
        <taxon>Nitrososphaeria</taxon>
        <taxon>Nitrososphaerales</taxon>
        <taxon>Nitrososphaeraceae</taxon>
        <taxon>Nitrososphaera</taxon>
    </lineage>
</organism>
<keyword evidence="1" id="KW-0812">Transmembrane</keyword>
<evidence type="ECO:0000256" key="1">
    <source>
        <dbReference type="SAM" id="Phobius"/>
    </source>
</evidence>
<feature type="transmembrane region" description="Helical" evidence="1">
    <location>
        <begin position="30"/>
        <end position="49"/>
    </location>
</feature>
<keyword evidence="1" id="KW-1133">Transmembrane helix</keyword>
<gene>
    <name evidence="2" type="ORF">NTE_03494</name>
</gene>
<sequence length="65" mass="7288">MDRDFIILAAILVAIGLAGIYAGLISHPIMYINSAVLFGYAGYVTWQSFRVRKAATTRRRKKEVI</sequence>
<name>A0A075MY02_9ARCH</name>
<keyword evidence="3" id="KW-1185">Reference proteome</keyword>
<feature type="transmembrane region" description="Helical" evidence="1">
    <location>
        <begin position="5"/>
        <end position="24"/>
    </location>
</feature>
<dbReference type="Proteomes" id="UP000028194">
    <property type="component" value="Chromosome"/>
</dbReference>
<evidence type="ECO:0000313" key="3">
    <source>
        <dbReference type="Proteomes" id="UP000028194"/>
    </source>
</evidence>
<dbReference type="HOGENOM" id="CLU_2874909_0_0_2"/>
<evidence type="ECO:0000313" key="2">
    <source>
        <dbReference type="EMBL" id="AIF85522.1"/>
    </source>
</evidence>
<keyword evidence="1" id="KW-0472">Membrane</keyword>
<dbReference type="KEGG" id="nev:NTE_03494"/>
<proteinExistence type="predicted"/>
<accession>A0A075MY02</accession>
<reference evidence="2 3" key="1">
    <citation type="journal article" date="2014" name="PLoS ONE">
        <title>Genome Sequence of Candidatus Nitrososphaera evergladensis from Group I.1b Enriched from Everglades Soil Reveals Novel Genomic Features of the Ammonia-Oxidizing Archaea.</title>
        <authorList>
            <person name="Zhalnina K.V."/>
            <person name="Dias R."/>
            <person name="Leonard M.T."/>
            <person name="Dorr de Quadros P."/>
            <person name="Camargo F.A."/>
            <person name="Drew J.C."/>
            <person name="Farmerie W.G."/>
            <person name="Daroub S.H."/>
            <person name="Triplett E.W."/>
        </authorList>
    </citation>
    <scope>NUCLEOTIDE SEQUENCE [LARGE SCALE GENOMIC DNA]</scope>
    <source>
        <strain evidence="2 3">SR1</strain>
    </source>
</reference>
<dbReference type="EMBL" id="CP007174">
    <property type="protein sequence ID" value="AIF85522.1"/>
    <property type="molecule type" value="Genomic_DNA"/>
</dbReference>